<feature type="compositionally biased region" description="Polar residues" evidence="5">
    <location>
        <begin position="538"/>
        <end position="549"/>
    </location>
</feature>
<keyword evidence="4" id="KW-0539">Nucleus</keyword>
<dbReference type="RefSeq" id="XP_020865264.1">
    <property type="nucleotide sequence ID" value="XM_021009605.1"/>
</dbReference>
<comment type="similarity">
    <text evidence="2">Belongs to the UTP14 family.</text>
</comment>
<dbReference type="GO" id="GO:0006364">
    <property type="term" value="P:rRNA processing"/>
    <property type="evidence" value="ECO:0007669"/>
    <property type="project" value="InterPro"/>
</dbReference>
<dbReference type="GeneTree" id="ENSGT00390000008142"/>
<dbReference type="KEGG" id="pcw:110223879"/>
<gene>
    <name evidence="7 8 9" type="primary">LOC110223879</name>
</gene>
<dbReference type="RefSeq" id="XP_020865262.1">
    <property type="nucleotide sequence ID" value="XM_021009603.1"/>
</dbReference>
<evidence type="ECO:0000313" key="8">
    <source>
        <dbReference type="RefSeq" id="XP_020865263.1"/>
    </source>
</evidence>
<evidence type="ECO:0000313" key="7">
    <source>
        <dbReference type="RefSeq" id="XP_020865262.1"/>
    </source>
</evidence>
<evidence type="ECO:0000256" key="1">
    <source>
        <dbReference type="ARBA" id="ARBA00004604"/>
    </source>
</evidence>
<dbReference type="InterPro" id="IPR006709">
    <property type="entry name" value="SSU_processome_Utp14"/>
</dbReference>
<dbReference type="Pfam" id="PF04615">
    <property type="entry name" value="Utp14"/>
    <property type="match status" value="1"/>
</dbReference>
<reference evidence="7 8" key="1">
    <citation type="submission" date="2025-04" db="UniProtKB">
        <authorList>
            <consortium name="RefSeq"/>
        </authorList>
    </citation>
    <scope>IDENTIFICATION</scope>
    <source>
        <tissue evidence="7 8">Spleen</tissue>
    </source>
</reference>
<proteinExistence type="inferred from homology"/>
<dbReference type="Proteomes" id="UP000515140">
    <property type="component" value="Unplaced"/>
</dbReference>
<dbReference type="RefSeq" id="XP_020865263.1">
    <property type="nucleotide sequence ID" value="XM_021009604.1"/>
</dbReference>
<dbReference type="GO" id="GO:0032040">
    <property type="term" value="C:small-subunit processome"/>
    <property type="evidence" value="ECO:0007669"/>
    <property type="project" value="InterPro"/>
</dbReference>
<comment type="subcellular location">
    <subcellularLocation>
        <location evidence="1">Nucleus</location>
        <location evidence="1">Nucleolus</location>
    </subcellularLocation>
</comment>
<accession>A0A6P5M3I8</accession>
<evidence type="ECO:0000256" key="3">
    <source>
        <dbReference type="ARBA" id="ARBA00022553"/>
    </source>
</evidence>
<evidence type="ECO:0000256" key="5">
    <source>
        <dbReference type="SAM" id="MobiDB-lite"/>
    </source>
</evidence>
<feature type="region of interest" description="Disordered" evidence="5">
    <location>
        <begin position="370"/>
        <end position="416"/>
    </location>
</feature>
<dbReference type="AlphaFoldDB" id="A0A6P5M3I8"/>
<dbReference type="PANTHER" id="PTHR14150">
    <property type="entry name" value="U3 SMALL NUCLEOLAR RNA-ASSOCIATED PROTEIN 14"/>
    <property type="match status" value="1"/>
</dbReference>
<evidence type="ECO:0000256" key="2">
    <source>
        <dbReference type="ARBA" id="ARBA00007774"/>
    </source>
</evidence>
<keyword evidence="6" id="KW-1185">Reference proteome</keyword>
<protein>
    <submittedName>
        <fullName evidence="7 8">U3 small nucleolar RNA-associated protein 14 homolog A-like</fullName>
    </submittedName>
</protein>
<dbReference type="GeneID" id="110223879"/>
<sequence>MNRILAVQSSLLALHQGEEVVDFLNSCPVSASEDEEDSDGERKHLQLLEAISGLDGKSRQRWAERSEASLQVSEFSVSTEGMEEKLTLSELLEHIKPSSSLAKVKRQLKKVKSKKTVELLLSKEDTEQICREAAYSKTSQALAKWDAVVLKNRRAEQLVFPLEEKQVQVAPIEEVLLGDWKARTPLEQEIFNLLHKNQQPLRDPLLTPVEKASLKAMSLEVAKQRRAKLQRARALQSYFEARARKQKKIKSKKFHQVIRKKKAKEALRQFKGTVSPPALLEELEKREVARMVERMSLSHQSKGKWARTRAAMAKHDQKTHKEIQEQLARNKELIQKPQMPSDSEQEEDVQGECELIPLVVNEVKTGTESLNPWMQRNRGPHEDMSKTLEGPQKPSKATVASEESESEEEEKVIAEESLLQELEKMKFFRKRMGILLESQTQRTKKPRRQEDEGMLAELRVLSAKIKKKARQHREQNERSATTGPKEPVQGEGLAQDEEEPLPRKKRERVQTQEEVETLGMREGAQEQELLKSLAGEWPQQSLGSPAEQRSSPKTEKEVVIDLQANLTVKFHKASALSLPTVVEEEDFSDEVAAQKQIIKEAFAGDDVVADFLKERQEAKEVSKPEALSLPGWGEWGGPGLERRTRKRRRFLTEAPDGPPRKGKSLPNVIISEKRNIQAAAQKVNVLPFPFSHHTQFESTFQTPVGSTWNTPRAFQEMTAPRVVVKQGHIIEPIKVADVSF</sequence>
<feature type="region of interest" description="Disordered" evidence="5">
    <location>
        <begin position="434"/>
        <end position="556"/>
    </location>
</feature>
<keyword evidence="3" id="KW-0597">Phosphoprotein</keyword>
<evidence type="ECO:0000256" key="4">
    <source>
        <dbReference type="ARBA" id="ARBA00023242"/>
    </source>
</evidence>
<evidence type="ECO:0000313" key="9">
    <source>
        <dbReference type="RefSeq" id="XP_020865264.1"/>
    </source>
</evidence>
<organism evidence="6 7">
    <name type="scientific">Phascolarctos cinereus</name>
    <name type="common">Koala</name>
    <dbReference type="NCBI Taxonomy" id="38626"/>
    <lineage>
        <taxon>Eukaryota</taxon>
        <taxon>Metazoa</taxon>
        <taxon>Chordata</taxon>
        <taxon>Craniata</taxon>
        <taxon>Vertebrata</taxon>
        <taxon>Euteleostomi</taxon>
        <taxon>Mammalia</taxon>
        <taxon>Metatheria</taxon>
        <taxon>Diprotodontia</taxon>
        <taxon>Phascolarctidae</taxon>
        <taxon>Phascolarctos</taxon>
    </lineage>
</organism>
<evidence type="ECO:0000313" key="6">
    <source>
        <dbReference type="Proteomes" id="UP000515140"/>
    </source>
</evidence>
<dbReference type="PANTHER" id="PTHR14150:SF12">
    <property type="entry name" value="U3 SMALL NUCLEOLAR RNA-ASSOCIATED PROTEIN 14 HOMOLOG A"/>
    <property type="match status" value="1"/>
</dbReference>
<name>A0A6P5M3I8_PHACI</name>